<accession>A0A164HC08</accession>
<comment type="caution">
    <text evidence="2">The sequence shown here is derived from an EMBL/GenBank/DDBJ whole genome shotgun (WGS) entry which is preliminary data.</text>
</comment>
<evidence type="ECO:0000313" key="2">
    <source>
        <dbReference type="EMBL" id="KZM68379.1"/>
    </source>
</evidence>
<sequence length="213" mass="23505">MTNDPAHQPVDDTPLLDDHPDETVAIRRVWQDGRTTADAAAATLRSIADQLSTLQKTVPTPDLPVPDPAAWYETRVPDFPGAPTTVDQTFAALTIHLLVRAMHYEQAGRDLGHALTHLDAPDAPDRTRRDLETRIQGAVRAVLDTAYQYGDPHTTQSVVEHGHWIPLDQLAALTESPRPLLLAHTHLTALAEIARTHIPEPELHKLIRQATTD</sequence>
<evidence type="ECO:0000256" key="1">
    <source>
        <dbReference type="SAM" id="MobiDB-lite"/>
    </source>
</evidence>
<proteinExistence type="predicted"/>
<feature type="region of interest" description="Disordered" evidence="1">
    <location>
        <begin position="1"/>
        <end position="20"/>
    </location>
</feature>
<evidence type="ECO:0000313" key="3">
    <source>
        <dbReference type="Proteomes" id="UP000076512"/>
    </source>
</evidence>
<organism evidence="2 3">
    <name type="scientific">Nocardia terpenica</name>
    <dbReference type="NCBI Taxonomy" id="455432"/>
    <lineage>
        <taxon>Bacteria</taxon>
        <taxon>Bacillati</taxon>
        <taxon>Actinomycetota</taxon>
        <taxon>Actinomycetes</taxon>
        <taxon>Mycobacteriales</taxon>
        <taxon>Nocardiaceae</taxon>
        <taxon>Nocardia</taxon>
    </lineage>
</organism>
<reference evidence="2 3" key="1">
    <citation type="submission" date="2016-04" db="EMBL/GenBank/DDBJ databases">
        <authorList>
            <person name="Evans L.H."/>
            <person name="Alamgir A."/>
            <person name="Owens N."/>
            <person name="Weber N.D."/>
            <person name="Virtaneva K."/>
            <person name="Barbian K."/>
            <person name="Babar A."/>
            <person name="Rosenke K."/>
        </authorList>
    </citation>
    <scope>NUCLEOTIDE SEQUENCE [LARGE SCALE GENOMIC DNA]</scope>
    <source>
        <strain evidence="2 3">IFM 0406</strain>
    </source>
</reference>
<keyword evidence="3" id="KW-1185">Reference proteome</keyword>
<dbReference type="AlphaFoldDB" id="A0A164HC08"/>
<dbReference type="Proteomes" id="UP000076512">
    <property type="component" value="Unassembled WGS sequence"/>
</dbReference>
<name>A0A164HC08_9NOCA</name>
<dbReference type="RefSeq" id="WP_067579924.1">
    <property type="nucleotide sequence ID" value="NZ_JABMCZ010000002.1"/>
</dbReference>
<dbReference type="EMBL" id="LWGR01000021">
    <property type="protein sequence ID" value="KZM68379.1"/>
    <property type="molecule type" value="Genomic_DNA"/>
</dbReference>
<protein>
    <submittedName>
        <fullName evidence="2">Uncharacterized protein</fullName>
    </submittedName>
</protein>
<gene>
    <name evidence="2" type="ORF">AWN90_10860</name>
</gene>